<dbReference type="AlphaFoldDB" id="A0A0V0HHC9"/>
<accession>A0A0V0HHC9</accession>
<sequence length="62" mass="6307">MDIKVKEYSRQRVEEAGTLVQNVVQQIDGGAVVVNDAAVKAVTGVGTACDDAPGTFADGGGK</sequence>
<evidence type="ECO:0000313" key="1">
    <source>
        <dbReference type="EMBL" id="JAP19661.1"/>
    </source>
</evidence>
<dbReference type="EMBL" id="GEDG01019774">
    <property type="protein sequence ID" value="JAP19661.1"/>
    <property type="molecule type" value="Transcribed_RNA"/>
</dbReference>
<proteinExistence type="predicted"/>
<reference evidence="1" key="1">
    <citation type="submission" date="2015-12" db="EMBL/GenBank/DDBJ databases">
        <title>Gene expression during late stages of embryo sac development: a critical building block for successful pollen-pistil interactions.</title>
        <authorList>
            <person name="Liu Y."/>
            <person name="Joly V."/>
            <person name="Sabar M."/>
            <person name="Matton D.P."/>
        </authorList>
    </citation>
    <scope>NUCLEOTIDE SEQUENCE</scope>
</reference>
<organism evidence="1">
    <name type="scientific">Solanum chacoense</name>
    <name type="common">Chaco potato</name>
    <dbReference type="NCBI Taxonomy" id="4108"/>
    <lineage>
        <taxon>Eukaryota</taxon>
        <taxon>Viridiplantae</taxon>
        <taxon>Streptophyta</taxon>
        <taxon>Embryophyta</taxon>
        <taxon>Tracheophyta</taxon>
        <taxon>Spermatophyta</taxon>
        <taxon>Magnoliopsida</taxon>
        <taxon>eudicotyledons</taxon>
        <taxon>Gunneridae</taxon>
        <taxon>Pentapetalae</taxon>
        <taxon>asterids</taxon>
        <taxon>lamiids</taxon>
        <taxon>Solanales</taxon>
        <taxon>Solanaceae</taxon>
        <taxon>Solanoideae</taxon>
        <taxon>Solaneae</taxon>
        <taxon>Solanum</taxon>
    </lineage>
</organism>
<protein>
    <submittedName>
        <fullName evidence="1">Putative ovule protein</fullName>
    </submittedName>
</protein>
<name>A0A0V0HHC9_SOLCH</name>